<keyword evidence="3" id="KW-1185">Reference proteome</keyword>
<evidence type="ECO:0000313" key="3">
    <source>
        <dbReference type="Proteomes" id="UP000265618"/>
    </source>
</evidence>
<evidence type="ECO:0008006" key="4">
    <source>
        <dbReference type="Google" id="ProtNLM"/>
    </source>
</evidence>
<protein>
    <recommendedName>
        <fullName evidence="4">EGF-like domain-containing protein</fullName>
    </recommendedName>
</protein>
<evidence type="ECO:0000313" key="2">
    <source>
        <dbReference type="EMBL" id="GIQ80753.1"/>
    </source>
</evidence>
<dbReference type="AlphaFoldDB" id="A0A9K3CR10"/>
<proteinExistence type="predicted"/>
<organism evidence="2 3">
    <name type="scientific">Kipferlia bialata</name>
    <dbReference type="NCBI Taxonomy" id="797122"/>
    <lineage>
        <taxon>Eukaryota</taxon>
        <taxon>Metamonada</taxon>
        <taxon>Carpediemonas-like organisms</taxon>
        <taxon>Kipferlia</taxon>
    </lineage>
</organism>
<comment type="caution">
    <text evidence="2">The sequence shown here is derived from an EMBL/GenBank/DDBJ whole genome shotgun (WGS) entry which is preliminary data.</text>
</comment>
<sequence>MSPLYTEMKLALVTVTLLCVWVGVSAYPVLAPGLDPLDALGNSDDCHWNDSKTKCVGQCQTYCIETSPGFCGCSHGCQYDYGHEHCIGTCSSNEQRCHLNPVANNNHTCECNDCGLVSANDLVCSGVCPNGLQCIQPREDGYCQCSNEACTYDFRSDSCYGSCWGSHCRVTGPGVCSCIA</sequence>
<feature type="chain" id="PRO_5039927538" description="EGF-like domain-containing protein" evidence="1">
    <location>
        <begin position="27"/>
        <end position="180"/>
    </location>
</feature>
<dbReference type="EMBL" id="BDIP01000234">
    <property type="protein sequence ID" value="GIQ80753.1"/>
    <property type="molecule type" value="Genomic_DNA"/>
</dbReference>
<keyword evidence="1" id="KW-0732">Signal</keyword>
<reference evidence="2 3" key="1">
    <citation type="journal article" date="2018" name="PLoS ONE">
        <title>The draft genome of Kipferlia bialata reveals reductive genome evolution in fornicate parasites.</title>
        <authorList>
            <person name="Tanifuji G."/>
            <person name="Takabayashi S."/>
            <person name="Kume K."/>
            <person name="Takagi M."/>
            <person name="Nakayama T."/>
            <person name="Kamikawa R."/>
            <person name="Inagaki Y."/>
            <person name="Hashimoto T."/>
        </authorList>
    </citation>
    <scope>NUCLEOTIDE SEQUENCE [LARGE SCALE GENOMIC DNA]</scope>
    <source>
        <strain evidence="2">NY0173</strain>
    </source>
</reference>
<evidence type="ECO:0000256" key="1">
    <source>
        <dbReference type="SAM" id="SignalP"/>
    </source>
</evidence>
<name>A0A9K3CR10_9EUKA</name>
<dbReference type="Proteomes" id="UP000265618">
    <property type="component" value="Unassembled WGS sequence"/>
</dbReference>
<gene>
    <name evidence="2" type="ORF">KIPB_001598</name>
</gene>
<feature type="signal peptide" evidence="1">
    <location>
        <begin position="1"/>
        <end position="26"/>
    </location>
</feature>
<accession>A0A9K3CR10</accession>